<feature type="repeat" description="ANK" evidence="3">
    <location>
        <begin position="164"/>
        <end position="196"/>
    </location>
</feature>
<dbReference type="Pfam" id="PF12796">
    <property type="entry name" value="Ank_2"/>
    <property type="match status" value="1"/>
</dbReference>
<evidence type="ECO:0000256" key="3">
    <source>
        <dbReference type="PROSITE-ProRule" id="PRU00023"/>
    </source>
</evidence>
<name>A0A210QCK5_MIZYE</name>
<sequence>MDDANDSDSTSSLGNNMSSSEGEYSMIDNLDHEQTDFPKFDMTSWSPKSESAGVDYLCLVPFASNYKPEYDQSFHTGKSKNNCSERIHRKPYSKSNRLDERRLRMAANENDSSLVLNLLESGIDTCCFDEKNRTPLHFAASQGNETIVKALLDKGADPNQKDAVGNTPLHLAACTGKVSIVTLLLKAGTNLQSVDKYGRTPLTVGKSRLKFLSESKVYSSKQVKDETLKICDMMKTYLNLSGMSEDVTELDRLCDKLQQVSTREDVNHVNLLLSDFAGLTLQKKNSS</sequence>
<evidence type="ECO:0000256" key="2">
    <source>
        <dbReference type="ARBA" id="ARBA00023043"/>
    </source>
</evidence>
<dbReference type="PROSITE" id="PS50088">
    <property type="entry name" value="ANK_REPEAT"/>
    <property type="match status" value="2"/>
</dbReference>
<keyword evidence="2 3" id="KW-0040">ANK repeat</keyword>
<evidence type="ECO:0000256" key="1">
    <source>
        <dbReference type="ARBA" id="ARBA00022737"/>
    </source>
</evidence>
<dbReference type="PANTHER" id="PTHR24171">
    <property type="entry name" value="ANKYRIN REPEAT DOMAIN-CONTAINING PROTEIN 39-RELATED"/>
    <property type="match status" value="1"/>
</dbReference>
<dbReference type="STRING" id="6573.A0A210QCK5"/>
<keyword evidence="6" id="KW-1185">Reference proteome</keyword>
<accession>A0A210QCK5</accession>
<dbReference type="SUPFAM" id="SSF48403">
    <property type="entry name" value="Ankyrin repeat"/>
    <property type="match status" value="1"/>
</dbReference>
<feature type="region of interest" description="Disordered" evidence="4">
    <location>
        <begin position="73"/>
        <end position="97"/>
    </location>
</feature>
<dbReference type="AlphaFoldDB" id="A0A210QCK5"/>
<feature type="repeat" description="ANK" evidence="3">
    <location>
        <begin position="131"/>
        <end position="163"/>
    </location>
</feature>
<gene>
    <name evidence="5" type="ORF">KP79_PYT05232</name>
</gene>
<dbReference type="Proteomes" id="UP000242188">
    <property type="component" value="Unassembled WGS sequence"/>
</dbReference>
<evidence type="ECO:0000256" key="4">
    <source>
        <dbReference type="SAM" id="MobiDB-lite"/>
    </source>
</evidence>
<organism evidence="5 6">
    <name type="scientific">Mizuhopecten yessoensis</name>
    <name type="common">Japanese scallop</name>
    <name type="synonym">Patinopecten yessoensis</name>
    <dbReference type="NCBI Taxonomy" id="6573"/>
    <lineage>
        <taxon>Eukaryota</taxon>
        <taxon>Metazoa</taxon>
        <taxon>Spiralia</taxon>
        <taxon>Lophotrochozoa</taxon>
        <taxon>Mollusca</taxon>
        <taxon>Bivalvia</taxon>
        <taxon>Autobranchia</taxon>
        <taxon>Pteriomorphia</taxon>
        <taxon>Pectinida</taxon>
        <taxon>Pectinoidea</taxon>
        <taxon>Pectinidae</taxon>
        <taxon>Mizuhopecten</taxon>
    </lineage>
</organism>
<comment type="caution">
    <text evidence="5">The sequence shown here is derived from an EMBL/GenBank/DDBJ whole genome shotgun (WGS) entry which is preliminary data.</text>
</comment>
<dbReference type="SMART" id="SM00248">
    <property type="entry name" value="ANK"/>
    <property type="match status" value="3"/>
</dbReference>
<dbReference type="PROSITE" id="PS50297">
    <property type="entry name" value="ANK_REP_REGION"/>
    <property type="match status" value="2"/>
</dbReference>
<dbReference type="InterPro" id="IPR002110">
    <property type="entry name" value="Ankyrin_rpt"/>
</dbReference>
<protein>
    <submittedName>
        <fullName evidence="5">Ankyrin repeat domain-containing protein 54</fullName>
    </submittedName>
</protein>
<evidence type="ECO:0000313" key="5">
    <source>
        <dbReference type="EMBL" id="OWF46486.1"/>
    </source>
</evidence>
<feature type="region of interest" description="Disordered" evidence="4">
    <location>
        <begin position="1"/>
        <end position="25"/>
    </location>
</feature>
<dbReference type="InterPro" id="IPR036770">
    <property type="entry name" value="Ankyrin_rpt-contain_sf"/>
</dbReference>
<dbReference type="OrthoDB" id="6279784at2759"/>
<proteinExistence type="predicted"/>
<feature type="compositionally biased region" description="Polar residues" evidence="4">
    <location>
        <begin position="73"/>
        <end position="84"/>
    </location>
</feature>
<evidence type="ECO:0000313" key="6">
    <source>
        <dbReference type="Proteomes" id="UP000242188"/>
    </source>
</evidence>
<keyword evidence="1" id="KW-0677">Repeat</keyword>
<dbReference type="EMBL" id="NEDP02004182">
    <property type="protein sequence ID" value="OWF46486.1"/>
    <property type="molecule type" value="Genomic_DNA"/>
</dbReference>
<reference evidence="5 6" key="1">
    <citation type="journal article" date="2017" name="Nat. Ecol. Evol.">
        <title>Scallop genome provides insights into evolution of bilaterian karyotype and development.</title>
        <authorList>
            <person name="Wang S."/>
            <person name="Zhang J."/>
            <person name="Jiao W."/>
            <person name="Li J."/>
            <person name="Xun X."/>
            <person name="Sun Y."/>
            <person name="Guo X."/>
            <person name="Huan P."/>
            <person name="Dong B."/>
            <person name="Zhang L."/>
            <person name="Hu X."/>
            <person name="Sun X."/>
            <person name="Wang J."/>
            <person name="Zhao C."/>
            <person name="Wang Y."/>
            <person name="Wang D."/>
            <person name="Huang X."/>
            <person name="Wang R."/>
            <person name="Lv J."/>
            <person name="Li Y."/>
            <person name="Zhang Z."/>
            <person name="Liu B."/>
            <person name="Lu W."/>
            <person name="Hui Y."/>
            <person name="Liang J."/>
            <person name="Zhou Z."/>
            <person name="Hou R."/>
            <person name="Li X."/>
            <person name="Liu Y."/>
            <person name="Li H."/>
            <person name="Ning X."/>
            <person name="Lin Y."/>
            <person name="Zhao L."/>
            <person name="Xing Q."/>
            <person name="Dou J."/>
            <person name="Li Y."/>
            <person name="Mao J."/>
            <person name="Guo H."/>
            <person name="Dou H."/>
            <person name="Li T."/>
            <person name="Mu C."/>
            <person name="Jiang W."/>
            <person name="Fu Q."/>
            <person name="Fu X."/>
            <person name="Miao Y."/>
            <person name="Liu J."/>
            <person name="Yu Q."/>
            <person name="Li R."/>
            <person name="Liao H."/>
            <person name="Li X."/>
            <person name="Kong Y."/>
            <person name="Jiang Z."/>
            <person name="Chourrout D."/>
            <person name="Li R."/>
            <person name="Bao Z."/>
        </authorList>
    </citation>
    <scope>NUCLEOTIDE SEQUENCE [LARGE SCALE GENOMIC DNA]</scope>
    <source>
        <strain evidence="5 6">PY_sf001</strain>
    </source>
</reference>
<feature type="compositionally biased region" description="Low complexity" evidence="4">
    <location>
        <begin position="7"/>
        <end position="20"/>
    </location>
</feature>
<dbReference type="Gene3D" id="1.25.40.20">
    <property type="entry name" value="Ankyrin repeat-containing domain"/>
    <property type="match status" value="1"/>
</dbReference>